<dbReference type="InterPro" id="IPR001680">
    <property type="entry name" value="WD40_rpt"/>
</dbReference>
<evidence type="ECO:0000256" key="1">
    <source>
        <dbReference type="PROSITE-ProRule" id="PRU00221"/>
    </source>
</evidence>
<dbReference type="PROSITE" id="PS50294">
    <property type="entry name" value="WD_REPEATS_REGION"/>
    <property type="match status" value="1"/>
</dbReference>
<dbReference type="PANTHER" id="PTHR19879:SF9">
    <property type="entry name" value="TRANSCRIPTION INITIATION FACTOR TFIID SUBUNIT 5"/>
    <property type="match status" value="1"/>
</dbReference>
<dbReference type="Gene3D" id="3.40.50.300">
    <property type="entry name" value="P-loop containing nucleotide triphosphate hydrolases"/>
    <property type="match status" value="1"/>
</dbReference>
<dbReference type="InterPro" id="IPR027417">
    <property type="entry name" value="P-loop_NTPase"/>
</dbReference>
<name>A0ABS4QHN4_9NOCA</name>
<sequence length="1276" mass="137554">MVDRERRLKAISIGVSNHAGMVELAFAQELVSQVSTALRKIDYEVVEVLADTMSSAEVGARIVDVMKACAVDDLLIVHVLSHGELAEGDGTVYVLGSDGVKDPALDVDQWLKYVQLRGLRTLFLLDLCYSGTAARLPWQYRIDADQTRGWVIAACQPDQAAYDGRFSQALVAVLNGLRANEFDVDATMRYVPVTTVARALRQEVQRLSVEADSYSQTVTATLQDISTDPQLHFFANVGYTDNKHTWMRAGLNPGLRPFLDELDEGLDARHFLDRAAGIGRLTDRMVGCFSGRKKQLVGLSAWMDQPRAGGICVVTGSPGAGKSALLGIMVCAAHPVLRRPTKMLWDDVERTPYQVDNLAAVHARQRGVAAIVRSVANQLGLDEGRGMEDLLRQLRSSKKPPPVIVVDAVDEAQNPMAVLHEFLLPLAKSERADGGPVARLLAGFRPYSQLRPLLDLAQKQDQLYDLDEVTVDVLEEDLYKYVTTLLRTVASYRQSGGGAVGAFAAEVARILSCLHGGGPFLVAGLYTRHLVSSFPDARTLSADAALRLGRAVPHSLPSVLEIDLAARADQPFVRPVLTALARAREQGMPVTVLARIAACFCEGKKISLAEVRQALTEAKFYIRQSSDVDGTTVYRLFHQALVDHLWQPADLLDSMLDPLGPTNDRDWAAAEPYVLQHVLAEAGSRSHEILSDPGFLLLPGTVERLSGCAAAPESLIELVRTLDQTPTRYSLALAAARVGAQDLAKRTSRSLPWQPLWSREGFYWNPLKTLQSQSFSGIRSIAVTNDGLTLAWSGADHTVATWLATEEIQTRIPLTIDGAGIVAMSGSGRCFAVASDCDGLVEVVPDNIESNWTGHVGTLAVEPAGANIIVMHRDGSGWLKTGDGPWWSFDTGLTADCWAVAWGSDPAVFASLGSTIHRWDLATMTSQVIQVMSAAAVELRVSAGGQTLACRDNTGRVVVMQNNELRWKSDVHEWISPTALAVSADGEWLAVGDDEGIVSLYCVDSATPVETRPAHSAPVSCIAISSNGTTVASGDEDGVLSTWWTRGYRPPGFEVQQVTACQDIGETAQGALPMRKHHLLVGDGGGSVYLVDPESGQAGPPQFSGQSPVFMLGTQSVGDKAFGRVFWDDGQTVAWDPSTGKVLGASNWDGFADKAQISAGQRTLCIGDRVFEIRVESAGVVLLQNIVTPSECIRLPGAHKGVAVVVRAGTLHGRPTVYTGAADGSVRIWLVDDIGSPYVITVPGAVHCMDLTDDGYLLVGAERELIAFHYNEDGSA</sequence>
<dbReference type="SUPFAM" id="SSF69322">
    <property type="entry name" value="Tricorn protease domain 2"/>
    <property type="match status" value="1"/>
</dbReference>
<evidence type="ECO:0000313" key="2">
    <source>
        <dbReference type="EMBL" id="MBP2191208.1"/>
    </source>
</evidence>
<feature type="repeat" description="WD" evidence="1">
    <location>
        <begin position="1012"/>
        <end position="1043"/>
    </location>
</feature>
<dbReference type="InterPro" id="IPR015943">
    <property type="entry name" value="WD40/YVTN_repeat-like_dom_sf"/>
</dbReference>
<keyword evidence="3" id="KW-1185">Reference proteome</keyword>
<dbReference type="Proteomes" id="UP001519325">
    <property type="component" value="Unassembled WGS sequence"/>
</dbReference>
<keyword evidence="1" id="KW-0853">WD repeat</keyword>
<organism evidence="2 3">
    <name type="scientific">Nocardia goodfellowii</name>
    <dbReference type="NCBI Taxonomy" id="882446"/>
    <lineage>
        <taxon>Bacteria</taxon>
        <taxon>Bacillati</taxon>
        <taxon>Actinomycetota</taxon>
        <taxon>Actinomycetes</taxon>
        <taxon>Mycobacteriales</taxon>
        <taxon>Nocardiaceae</taxon>
        <taxon>Nocardia</taxon>
    </lineage>
</organism>
<accession>A0ABS4QHN4</accession>
<protein>
    <recommendedName>
        <fullName evidence="4">Peptidase C14 caspase domain-containing protein</fullName>
    </recommendedName>
</protein>
<dbReference type="EMBL" id="JAGGMR010000001">
    <property type="protein sequence ID" value="MBP2191208.1"/>
    <property type="molecule type" value="Genomic_DNA"/>
</dbReference>
<gene>
    <name evidence="2" type="ORF">BJ987_004109</name>
</gene>
<reference evidence="2 3" key="1">
    <citation type="submission" date="2021-03" db="EMBL/GenBank/DDBJ databases">
        <title>Sequencing the genomes of 1000 actinobacteria strains.</title>
        <authorList>
            <person name="Klenk H.-P."/>
        </authorList>
    </citation>
    <scope>NUCLEOTIDE SEQUENCE [LARGE SCALE GENOMIC DNA]</scope>
    <source>
        <strain evidence="2 3">DSM 45516</strain>
    </source>
</reference>
<dbReference type="SUPFAM" id="SSF82171">
    <property type="entry name" value="DPP6 N-terminal domain-like"/>
    <property type="match status" value="1"/>
</dbReference>
<dbReference type="Gene3D" id="2.130.10.10">
    <property type="entry name" value="YVTN repeat-like/Quinoprotein amine dehydrogenase"/>
    <property type="match status" value="2"/>
</dbReference>
<dbReference type="PROSITE" id="PS50082">
    <property type="entry name" value="WD_REPEATS_2"/>
    <property type="match status" value="1"/>
</dbReference>
<dbReference type="RefSeq" id="WP_209892481.1">
    <property type="nucleotide sequence ID" value="NZ_JAGGMR010000001.1"/>
</dbReference>
<dbReference type="Gene3D" id="3.40.50.1460">
    <property type="match status" value="1"/>
</dbReference>
<dbReference type="Pfam" id="PF00400">
    <property type="entry name" value="WD40"/>
    <property type="match status" value="1"/>
</dbReference>
<dbReference type="SMART" id="SM00320">
    <property type="entry name" value="WD40"/>
    <property type="match status" value="5"/>
</dbReference>
<dbReference type="PANTHER" id="PTHR19879">
    <property type="entry name" value="TRANSCRIPTION INITIATION FACTOR TFIID"/>
    <property type="match status" value="1"/>
</dbReference>
<comment type="caution">
    <text evidence="2">The sequence shown here is derived from an EMBL/GenBank/DDBJ whole genome shotgun (WGS) entry which is preliminary data.</text>
</comment>
<evidence type="ECO:0000313" key="3">
    <source>
        <dbReference type="Proteomes" id="UP001519325"/>
    </source>
</evidence>
<dbReference type="SUPFAM" id="SSF52540">
    <property type="entry name" value="P-loop containing nucleoside triphosphate hydrolases"/>
    <property type="match status" value="1"/>
</dbReference>
<proteinExistence type="predicted"/>
<evidence type="ECO:0008006" key="4">
    <source>
        <dbReference type="Google" id="ProtNLM"/>
    </source>
</evidence>